<feature type="region of interest" description="Disordered" evidence="1">
    <location>
        <begin position="249"/>
        <end position="268"/>
    </location>
</feature>
<accession>A0AAQ3K785</accession>
<feature type="compositionally biased region" description="Pro residues" evidence="1">
    <location>
        <begin position="918"/>
        <end position="928"/>
    </location>
</feature>
<evidence type="ECO:0000313" key="3">
    <source>
        <dbReference type="Proteomes" id="UP001327560"/>
    </source>
</evidence>
<gene>
    <name evidence="2" type="ORF">Cni_G10752</name>
</gene>
<organism evidence="2 3">
    <name type="scientific">Canna indica</name>
    <name type="common">Indian-shot</name>
    <dbReference type="NCBI Taxonomy" id="4628"/>
    <lineage>
        <taxon>Eukaryota</taxon>
        <taxon>Viridiplantae</taxon>
        <taxon>Streptophyta</taxon>
        <taxon>Embryophyta</taxon>
        <taxon>Tracheophyta</taxon>
        <taxon>Spermatophyta</taxon>
        <taxon>Magnoliopsida</taxon>
        <taxon>Liliopsida</taxon>
        <taxon>Zingiberales</taxon>
        <taxon>Cannaceae</taxon>
        <taxon>Canna</taxon>
    </lineage>
</organism>
<proteinExistence type="predicted"/>
<name>A0AAQ3K785_9LILI</name>
<dbReference type="EMBL" id="CP136892">
    <property type="protein sequence ID" value="WOL02033.1"/>
    <property type="molecule type" value="Genomic_DNA"/>
</dbReference>
<feature type="region of interest" description="Disordered" evidence="1">
    <location>
        <begin position="21"/>
        <end position="42"/>
    </location>
</feature>
<feature type="compositionally biased region" description="Polar residues" evidence="1">
    <location>
        <begin position="79"/>
        <end position="90"/>
    </location>
</feature>
<reference evidence="2 3" key="1">
    <citation type="submission" date="2023-10" db="EMBL/GenBank/DDBJ databases">
        <title>Chromosome-scale genome assembly provides insights into flower coloration mechanisms of Canna indica.</title>
        <authorList>
            <person name="Li C."/>
        </authorList>
    </citation>
    <scope>NUCLEOTIDE SEQUENCE [LARGE SCALE GENOMIC DNA]</scope>
    <source>
        <tissue evidence="2">Flower</tissue>
    </source>
</reference>
<feature type="compositionally biased region" description="Polar residues" evidence="1">
    <location>
        <begin position="178"/>
        <end position="187"/>
    </location>
</feature>
<dbReference type="PANTHER" id="PTHR31390">
    <property type="entry name" value="EXPRESSED PROTEIN"/>
    <property type="match status" value="1"/>
</dbReference>
<feature type="region of interest" description="Disordered" evidence="1">
    <location>
        <begin position="149"/>
        <end position="168"/>
    </location>
</feature>
<feature type="compositionally biased region" description="Low complexity" evidence="1">
    <location>
        <begin position="444"/>
        <end position="453"/>
    </location>
</feature>
<feature type="region of interest" description="Disordered" evidence="1">
    <location>
        <begin position="178"/>
        <end position="208"/>
    </location>
</feature>
<dbReference type="Proteomes" id="UP001327560">
    <property type="component" value="Chromosome 3"/>
</dbReference>
<feature type="compositionally biased region" description="Low complexity" evidence="1">
    <location>
        <begin position="155"/>
        <end position="168"/>
    </location>
</feature>
<feature type="region of interest" description="Disordered" evidence="1">
    <location>
        <begin position="429"/>
        <end position="472"/>
    </location>
</feature>
<feature type="region of interest" description="Disordered" evidence="1">
    <location>
        <begin position="73"/>
        <end position="98"/>
    </location>
</feature>
<dbReference type="AlphaFoldDB" id="A0AAQ3K785"/>
<keyword evidence="3" id="KW-1185">Reference proteome</keyword>
<dbReference type="InterPro" id="IPR021916">
    <property type="entry name" value="DUF3527"/>
</dbReference>
<dbReference type="Pfam" id="PF12043">
    <property type="entry name" value="DUF3527"/>
    <property type="match status" value="2"/>
</dbReference>
<evidence type="ECO:0000313" key="2">
    <source>
        <dbReference type="EMBL" id="WOL02033.1"/>
    </source>
</evidence>
<sequence>MPSEILAARTEDGSMIEIQLNQDEKRRSMQYHSSKSSKEKCSFPNGIKNIDFLEKFGALKSEKLPRQTAKDRLEVKKNSAASPFGNSQKPWPSRRVTGFDDPVMNMSNVPFYLKRMEKEDNVHEKALNVGVLEWGLLKKWTEHQKCVTDVGGGDSASTSTESSTFSTLGFSNQSCRTISSPLSQGKQSPVLPSKELSISDSPTKMHEKENSRHIELIEGICGSRMGSTKLPAAQYKHDPDEDLFLNANPLGHKHNKGNSIDSDSKAKSSKVRLASHSATPPLRYKIDNATAVRVPEGHNCSLMKEEKSVVSPNSLSWVNDVQQFSHHREELWDYLQENVDNGCLGSNSLVTTDCWLDDRNDYNHSGNLAESFEMINHFPQVPHSCPLPATILNDELDMPCNLQLENKVQTDKSICGNVDDKIFSRGSCKEHKANTTQESRQSEAKAMAAAGKKSSIHPSAPERISKSSSMKEVSFGEQFEPISLLYNSHRDQPTRNNKGRQSPLRRFLDPIMKPKNNLHLNGIIATVPKCTSGELRTEKSSLDLQKPSNRTLDSTCQTRGSIITSNELSNNGKGTPNDERHVISMRQALLQVAWKNGLPLFMLSSCDSDVLAAAITMQSVGNDDDPECIYRIFSVNGSKKKSMFWSHPGNKGKKNQLISTVVGQLKVSLCKLRISQYAVREFVLLDADKPVGSRGKRELAAIVVEVPPSTAKSNSPTIEYRSNCREPLSTYSGGNVSVSNDHKCLQTNQHRNDIAQSGISVIIPSGVHGLPTDGEPSPLIERWRSGGICDCGGWDEGCMLTILGNKFEEKNSCDPFQRCQTTDGTHRFELFIQGASQDKGFAFNMVSFKEGLYAVNFQSSISLLQAFAICISVLHGRKLSSYPTRRKSLKLKDHIVNDKLMRSTGRTQDGDPSSYVPNHPPLSPVGRA</sequence>
<evidence type="ECO:0000256" key="1">
    <source>
        <dbReference type="SAM" id="MobiDB-lite"/>
    </source>
</evidence>
<protein>
    <submittedName>
        <fullName evidence="2">Uncharacterized protein</fullName>
    </submittedName>
</protein>
<dbReference type="PANTHER" id="PTHR31390:SF12">
    <property type="entry name" value="PUTATIVE (DUF3527)-RELATED"/>
    <property type="match status" value="1"/>
</dbReference>
<feature type="region of interest" description="Disordered" evidence="1">
    <location>
        <begin position="900"/>
        <end position="928"/>
    </location>
</feature>